<keyword evidence="1" id="KW-1133">Transmembrane helix</keyword>
<dbReference type="AlphaFoldDB" id="Q5DBD2"/>
<dbReference type="EMBL" id="AY815142">
    <property type="protein sequence ID" value="AAW26874.1"/>
    <property type="molecule type" value="mRNA"/>
</dbReference>
<accession>Q5DBD2</accession>
<organism evidence="2">
    <name type="scientific">Schistosoma japonicum</name>
    <name type="common">Blood fluke</name>
    <dbReference type="NCBI Taxonomy" id="6182"/>
    <lineage>
        <taxon>Eukaryota</taxon>
        <taxon>Metazoa</taxon>
        <taxon>Spiralia</taxon>
        <taxon>Lophotrochozoa</taxon>
        <taxon>Platyhelminthes</taxon>
        <taxon>Trematoda</taxon>
        <taxon>Digenea</taxon>
        <taxon>Strigeidida</taxon>
        <taxon>Schistosomatoidea</taxon>
        <taxon>Schistosomatidae</taxon>
        <taxon>Schistosoma</taxon>
    </lineage>
</organism>
<dbReference type="InterPro" id="IPR018908">
    <property type="entry name" value="TMEM234"/>
</dbReference>
<protein>
    <submittedName>
        <fullName evidence="2">SJCHGC08450 protein</fullName>
    </submittedName>
</protein>
<dbReference type="Pfam" id="PF10639">
    <property type="entry name" value="TMEM234"/>
    <property type="match status" value="1"/>
</dbReference>
<reference evidence="2" key="2">
    <citation type="journal article" date="2006" name="PLoS Pathog.">
        <title>New perspectives on host-parasite interplay by comparative transcriptomic and proteomic analyses of Schistosoma japonicum.</title>
        <authorList>
            <person name="Liu F."/>
            <person name="Lu J."/>
            <person name="Hu W."/>
            <person name="Wang S.Y."/>
            <person name="Cui S.J."/>
            <person name="Chi M."/>
            <person name="Yan Q."/>
            <person name="Wang X.R."/>
            <person name="Song H.D."/>
            <person name="Xu X.N."/>
            <person name="Wang J.J."/>
            <person name="Zhang X.L."/>
            <person name="Zhang X."/>
            <person name="Wang Z.Q."/>
            <person name="Xue C.L."/>
            <person name="Brindley P.J."/>
            <person name="McManus D.P."/>
            <person name="Yang P.Y."/>
            <person name="Feng Z."/>
            <person name="Chen Z."/>
            <person name="Han Z.G."/>
        </authorList>
    </citation>
    <scope>NUCLEOTIDE SEQUENCE</scope>
</reference>
<dbReference type="Gene3D" id="1.10.3730.20">
    <property type="match status" value="1"/>
</dbReference>
<dbReference type="SUPFAM" id="SSF103481">
    <property type="entry name" value="Multidrug resistance efflux transporter EmrE"/>
    <property type="match status" value="1"/>
</dbReference>
<proteinExistence type="evidence at transcript level"/>
<evidence type="ECO:0000256" key="1">
    <source>
        <dbReference type="SAM" id="Phobius"/>
    </source>
</evidence>
<feature type="transmembrane region" description="Helical" evidence="1">
    <location>
        <begin position="83"/>
        <end position="100"/>
    </location>
</feature>
<evidence type="ECO:0000313" key="2">
    <source>
        <dbReference type="EMBL" id="AAW26874.1"/>
    </source>
</evidence>
<reference evidence="2" key="1">
    <citation type="submission" date="2004-11" db="EMBL/GenBank/DDBJ databases">
        <title>The full-length cDNA sequences of Schistosoma japonicum genes.</title>
        <authorList>
            <person name="Han Z."/>
        </authorList>
    </citation>
    <scope>NUCLEOTIDE SEQUENCE</scope>
</reference>
<sequence length="101" mass="10910">MLEVLMPLTVGLIWGSTNVGMKYHPNKMHKFLAFFFLNQFASILLMCGFKHTRLSKGVAIANATALLASALTSSCIYHEKMGLCGFIGVILICAGTGLLNS</sequence>
<name>Q5DBD2_SCHJA</name>
<keyword evidence="1" id="KW-0472">Membrane</keyword>
<keyword evidence="1" id="KW-0812">Transmembrane</keyword>
<feature type="transmembrane region" description="Helical" evidence="1">
    <location>
        <begin position="31"/>
        <end position="51"/>
    </location>
</feature>
<dbReference type="InterPro" id="IPR037185">
    <property type="entry name" value="EmrE-like"/>
</dbReference>
<feature type="transmembrane region" description="Helical" evidence="1">
    <location>
        <begin position="57"/>
        <end position="76"/>
    </location>
</feature>